<protein>
    <submittedName>
        <fullName evidence="2">Uncharacterized protein</fullName>
    </submittedName>
</protein>
<sequence>MEVMRSAVLLLVLVLIPALMASQVNLNIIMPDKYLRELSDLSVLGKELWGTPLTCSVLKAYEGEMLRGALAQFNKTIVNDYLQFAKYMMESYKLMSGRVLPPPVQVTQAKLILGSAQAYLRAIQADVAALENVTQSFDFPECQTNATEDTLMKLANVTALSPEEAIEMVNSLKPGKVNPADCYFMMRLHEILTGLKKWISLKKMQLKELETRVNIYNRVIDGIIADMYAEKAATVLQSLADDLKIYTIAKILNDSLPVIASPEGDVQSMAYTVGKNMYSVTRYGFMISVASPYAQEIQVPEDCQGVFNTMSNFLVTLNVNMVNAKYGGLNKLASCFSIMLKSELNMSLKKHNENFSKLEDQVLQQEANLEKVVNAYKALICSG</sequence>
<feature type="coiled-coil region" evidence="1">
    <location>
        <begin position="341"/>
        <end position="375"/>
    </location>
</feature>
<name>A0A977PKI1_9CREN</name>
<dbReference type="EMBL" id="CP006868">
    <property type="protein sequence ID" value="UXD22008.1"/>
    <property type="molecule type" value="Genomic_DNA"/>
</dbReference>
<evidence type="ECO:0000313" key="3">
    <source>
        <dbReference type="Proteomes" id="UP001063698"/>
    </source>
</evidence>
<reference evidence="2" key="1">
    <citation type="submission" date="2013-11" db="EMBL/GenBank/DDBJ databases">
        <title>Comparative genomics of Ignicoccus.</title>
        <authorList>
            <person name="Podar M."/>
        </authorList>
    </citation>
    <scope>NUCLEOTIDE SEQUENCE</scope>
    <source>
        <strain evidence="2">DSM 13166</strain>
    </source>
</reference>
<dbReference type="AlphaFoldDB" id="A0A977PKI1"/>
<evidence type="ECO:0000256" key="1">
    <source>
        <dbReference type="SAM" id="Coils"/>
    </source>
</evidence>
<proteinExistence type="predicted"/>
<gene>
    <name evidence="2" type="ORF">IPA_00790</name>
</gene>
<dbReference type="Proteomes" id="UP001063698">
    <property type="component" value="Chromosome"/>
</dbReference>
<organism evidence="2 3">
    <name type="scientific">Ignicoccus pacificus DSM 13166</name>
    <dbReference type="NCBI Taxonomy" id="940294"/>
    <lineage>
        <taxon>Archaea</taxon>
        <taxon>Thermoproteota</taxon>
        <taxon>Thermoprotei</taxon>
        <taxon>Desulfurococcales</taxon>
        <taxon>Desulfurococcaceae</taxon>
        <taxon>Ignicoccus</taxon>
    </lineage>
</organism>
<keyword evidence="3" id="KW-1185">Reference proteome</keyword>
<keyword evidence="1" id="KW-0175">Coiled coil</keyword>
<evidence type="ECO:0000313" key="2">
    <source>
        <dbReference type="EMBL" id="UXD22008.1"/>
    </source>
</evidence>
<dbReference type="KEGG" id="ipc:IPA_00790"/>
<accession>A0A977PKI1</accession>